<proteinExistence type="inferred from homology"/>
<dbReference type="AlphaFoldDB" id="A0A554RI19"/>
<evidence type="ECO:0000256" key="5">
    <source>
        <dbReference type="ARBA" id="ARBA00022989"/>
    </source>
</evidence>
<feature type="transmembrane region" description="Helical" evidence="7">
    <location>
        <begin position="177"/>
        <end position="196"/>
    </location>
</feature>
<dbReference type="InterPro" id="IPR050925">
    <property type="entry name" value="Rhomboid_protease_S54"/>
</dbReference>
<reference evidence="9 10" key="1">
    <citation type="submission" date="2019-07" db="EMBL/GenBank/DDBJ databases">
        <authorList>
            <person name="Zhao L.H."/>
        </authorList>
    </citation>
    <scope>NUCLEOTIDE SEQUENCE [LARGE SCALE GENOMIC DNA]</scope>
    <source>
        <strain evidence="9 10">Co35</strain>
    </source>
</reference>
<comment type="subcellular location">
    <subcellularLocation>
        <location evidence="1">Membrane</location>
        <topology evidence="1">Multi-pass membrane protein</topology>
    </subcellularLocation>
</comment>
<sequence length="282" mass="31005">MTQPAENHRCYRHPDREAYIRCQRCDRYICPEDMREASVGFQCPECVAEGRASVRQPRTVAGGAISLNTSAATLTIIGINVAIHLIVFLTGGWSSPLSQQGAMSGVRVAFFDEYWRLLTAAFLHSTWLHLGFNMFALYLFGPFIEQILGRVRFVLTYLTLAVASSVFVFWLSAPGGATVGASGAVFGMFGLALVFLIRQRQNVTGMLVLLGINAFISLQPGISWQGHLGGFVTGVLLGLVFAYAPRERRTLWQALVFVALWILITGATTLRSLELTSTFFGL</sequence>
<feature type="transmembrane region" description="Helical" evidence="7">
    <location>
        <begin position="228"/>
        <end position="244"/>
    </location>
</feature>
<dbReference type="PANTHER" id="PTHR43731">
    <property type="entry name" value="RHOMBOID PROTEASE"/>
    <property type="match status" value="1"/>
</dbReference>
<name>A0A554RI19_9ACTN</name>
<keyword evidence="6 7" id="KW-0472">Membrane</keyword>
<dbReference type="EMBL" id="VLNT01000028">
    <property type="protein sequence ID" value="TSD53769.1"/>
    <property type="molecule type" value="Genomic_DNA"/>
</dbReference>
<keyword evidence="3 7" id="KW-0812">Transmembrane</keyword>
<dbReference type="RefSeq" id="WP_143914881.1">
    <property type="nucleotide sequence ID" value="NZ_VLNT01000028.1"/>
</dbReference>
<feature type="transmembrane region" description="Helical" evidence="7">
    <location>
        <begin position="153"/>
        <end position="171"/>
    </location>
</feature>
<dbReference type="PANTHER" id="PTHR43731:SF14">
    <property type="entry name" value="PRESENILIN-ASSOCIATED RHOMBOID-LIKE PROTEIN, MITOCHONDRIAL"/>
    <property type="match status" value="1"/>
</dbReference>
<evidence type="ECO:0000256" key="6">
    <source>
        <dbReference type="ARBA" id="ARBA00023136"/>
    </source>
</evidence>
<keyword evidence="5 7" id="KW-1133">Transmembrane helix</keyword>
<evidence type="ECO:0000313" key="10">
    <source>
        <dbReference type="Proteomes" id="UP000316988"/>
    </source>
</evidence>
<feature type="domain" description="Peptidase S54 rhomboid" evidence="8">
    <location>
        <begin position="113"/>
        <end position="242"/>
    </location>
</feature>
<organism evidence="9 10">
    <name type="scientific">Aeromicrobium piscarium</name>
    <dbReference type="NCBI Taxonomy" id="2590901"/>
    <lineage>
        <taxon>Bacteria</taxon>
        <taxon>Bacillati</taxon>
        <taxon>Actinomycetota</taxon>
        <taxon>Actinomycetes</taxon>
        <taxon>Propionibacteriales</taxon>
        <taxon>Nocardioidaceae</taxon>
        <taxon>Aeromicrobium</taxon>
    </lineage>
</organism>
<dbReference type="Proteomes" id="UP000316988">
    <property type="component" value="Unassembled WGS sequence"/>
</dbReference>
<dbReference type="Gene3D" id="1.20.1540.10">
    <property type="entry name" value="Rhomboid-like"/>
    <property type="match status" value="1"/>
</dbReference>
<evidence type="ECO:0000259" key="8">
    <source>
        <dbReference type="Pfam" id="PF01694"/>
    </source>
</evidence>
<feature type="transmembrane region" description="Helical" evidence="7">
    <location>
        <begin position="203"/>
        <end position="222"/>
    </location>
</feature>
<evidence type="ECO:0000256" key="4">
    <source>
        <dbReference type="ARBA" id="ARBA00022801"/>
    </source>
</evidence>
<dbReference type="Pfam" id="PF01694">
    <property type="entry name" value="Rhomboid"/>
    <property type="match status" value="1"/>
</dbReference>
<evidence type="ECO:0000256" key="3">
    <source>
        <dbReference type="ARBA" id="ARBA00022692"/>
    </source>
</evidence>
<keyword evidence="4" id="KW-0378">Hydrolase</keyword>
<feature type="transmembrane region" description="Helical" evidence="7">
    <location>
        <begin position="71"/>
        <end position="94"/>
    </location>
</feature>
<comment type="similarity">
    <text evidence="2">Belongs to the peptidase S54 family.</text>
</comment>
<dbReference type="InterPro" id="IPR022764">
    <property type="entry name" value="Peptidase_S54_rhomboid_dom"/>
</dbReference>
<evidence type="ECO:0000313" key="9">
    <source>
        <dbReference type="EMBL" id="TSD53769.1"/>
    </source>
</evidence>
<keyword evidence="9" id="KW-0645">Protease</keyword>
<evidence type="ECO:0000256" key="2">
    <source>
        <dbReference type="ARBA" id="ARBA00009045"/>
    </source>
</evidence>
<evidence type="ECO:0000256" key="1">
    <source>
        <dbReference type="ARBA" id="ARBA00004141"/>
    </source>
</evidence>
<dbReference type="InterPro" id="IPR035952">
    <property type="entry name" value="Rhomboid-like_sf"/>
</dbReference>
<accession>A0A554RI19</accession>
<comment type="caution">
    <text evidence="9">The sequence shown here is derived from an EMBL/GenBank/DDBJ whole genome shotgun (WGS) entry which is preliminary data.</text>
</comment>
<evidence type="ECO:0000256" key="7">
    <source>
        <dbReference type="SAM" id="Phobius"/>
    </source>
</evidence>
<dbReference type="GO" id="GO:0004252">
    <property type="term" value="F:serine-type endopeptidase activity"/>
    <property type="evidence" value="ECO:0007669"/>
    <property type="project" value="InterPro"/>
</dbReference>
<gene>
    <name evidence="9" type="ORF">FNM00_17785</name>
</gene>
<feature type="transmembrane region" description="Helical" evidence="7">
    <location>
        <begin position="114"/>
        <end position="141"/>
    </location>
</feature>
<dbReference type="OrthoDB" id="9807874at2"/>
<keyword evidence="10" id="KW-1185">Reference proteome</keyword>
<protein>
    <submittedName>
        <fullName evidence="9">Rhomboid family intramembrane serine protease</fullName>
    </submittedName>
</protein>
<dbReference type="SUPFAM" id="SSF144091">
    <property type="entry name" value="Rhomboid-like"/>
    <property type="match status" value="1"/>
</dbReference>
<dbReference type="GO" id="GO:0006508">
    <property type="term" value="P:proteolysis"/>
    <property type="evidence" value="ECO:0007669"/>
    <property type="project" value="UniProtKB-KW"/>
</dbReference>
<feature type="transmembrane region" description="Helical" evidence="7">
    <location>
        <begin position="251"/>
        <end position="270"/>
    </location>
</feature>
<dbReference type="GO" id="GO:0016020">
    <property type="term" value="C:membrane"/>
    <property type="evidence" value="ECO:0007669"/>
    <property type="project" value="UniProtKB-SubCell"/>
</dbReference>